<dbReference type="Proteomes" id="UP001215712">
    <property type="component" value="Unassembled WGS sequence"/>
</dbReference>
<accession>A0AAD6HSG0</accession>
<evidence type="ECO:0000313" key="2">
    <source>
        <dbReference type="Proteomes" id="UP001215712"/>
    </source>
</evidence>
<comment type="caution">
    <text evidence="1">The sequence shown here is derived from an EMBL/GenBank/DDBJ whole genome shotgun (WGS) entry which is preliminary data.</text>
</comment>
<reference evidence="1" key="1">
    <citation type="journal article" date="2023" name="IMA Fungus">
        <title>Comparative genomic study of the Penicillium genus elucidates a diverse pangenome and 15 lateral gene transfer events.</title>
        <authorList>
            <person name="Petersen C."/>
            <person name="Sorensen T."/>
            <person name="Nielsen M.R."/>
            <person name="Sondergaard T.E."/>
            <person name="Sorensen J.L."/>
            <person name="Fitzpatrick D.A."/>
            <person name="Frisvad J.C."/>
            <person name="Nielsen K.L."/>
        </authorList>
    </citation>
    <scope>NUCLEOTIDE SEQUENCE</scope>
    <source>
        <strain evidence="1">IBT 17514</strain>
    </source>
</reference>
<evidence type="ECO:0000313" key="1">
    <source>
        <dbReference type="EMBL" id="KAJ5733973.1"/>
    </source>
</evidence>
<organism evidence="1 2">
    <name type="scientific">Penicillium malachiteum</name>
    <dbReference type="NCBI Taxonomy" id="1324776"/>
    <lineage>
        <taxon>Eukaryota</taxon>
        <taxon>Fungi</taxon>
        <taxon>Dikarya</taxon>
        <taxon>Ascomycota</taxon>
        <taxon>Pezizomycotina</taxon>
        <taxon>Eurotiomycetes</taxon>
        <taxon>Eurotiomycetidae</taxon>
        <taxon>Eurotiales</taxon>
        <taxon>Aspergillaceae</taxon>
        <taxon>Penicillium</taxon>
    </lineage>
</organism>
<proteinExistence type="predicted"/>
<keyword evidence="2" id="KW-1185">Reference proteome</keyword>
<dbReference type="AlphaFoldDB" id="A0AAD6HSG0"/>
<gene>
    <name evidence="1" type="ORF">N7493_002759</name>
</gene>
<protein>
    <submittedName>
        <fullName evidence="1">Uncharacterized protein</fullName>
    </submittedName>
</protein>
<dbReference type="EMBL" id="JAQJAN010000003">
    <property type="protein sequence ID" value="KAJ5733973.1"/>
    <property type="molecule type" value="Genomic_DNA"/>
</dbReference>
<sequence>MVGDPPAFLKNFPRFQWYREEAMAGRLRLPPYEKTAEGDVIVYPGEIFCRIPHCEKGVTPISRTTNLRHHLVNVHREKCTPRPGGLLTQEEKAQAMAWFNSLRSSAGEDNGYVDEGQATSW</sequence>
<reference evidence="1" key="2">
    <citation type="submission" date="2023-01" db="EMBL/GenBank/DDBJ databases">
        <authorList>
            <person name="Petersen C."/>
        </authorList>
    </citation>
    <scope>NUCLEOTIDE SEQUENCE</scope>
    <source>
        <strain evidence="1">IBT 17514</strain>
    </source>
</reference>
<name>A0AAD6HSG0_9EURO</name>